<dbReference type="PANTHER" id="PTHR10458">
    <property type="entry name" value="PEPTIDE DEFORMYLASE"/>
    <property type="match status" value="1"/>
</dbReference>
<evidence type="ECO:0000256" key="6">
    <source>
        <dbReference type="ARBA" id="ARBA00048875"/>
    </source>
</evidence>
<dbReference type="GO" id="GO:0006412">
    <property type="term" value="P:translation"/>
    <property type="evidence" value="ECO:0007669"/>
    <property type="project" value="UniProtKB-KW"/>
</dbReference>
<dbReference type="Proteomes" id="UP000228934">
    <property type="component" value="Unassembled WGS sequence"/>
</dbReference>
<evidence type="ECO:0000256" key="3">
    <source>
        <dbReference type="ARBA" id="ARBA00022801"/>
    </source>
</evidence>
<evidence type="ECO:0000256" key="1">
    <source>
        <dbReference type="ARBA" id="ARBA00010759"/>
    </source>
</evidence>
<dbReference type="CDD" id="cd00487">
    <property type="entry name" value="Pep_deformylase"/>
    <property type="match status" value="1"/>
</dbReference>
<keyword evidence="8" id="KW-0472">Membrane</keyword>
<dbReference type="GO" id="GO:0005739">
    <property type="term" value="C:mitochondrion"/>
    <property type="evidence" value="ECO:0007669"/>
    <property type="project" value="TreeGrafter"/>
</dbReference>
<comment type="function">
    <text evidence="5 7">Removes the formyl group from the N-terminal Met of newly synthesized proteins.</text>
</comment>
<keyword evidence="8" id="KW-0812">Transmembrane</keyword>
<dbReference type="EC" id="3.5.1.88" evidence="7"/>
<evidence type="ECO:0000256" key="5">
    <source>
        <dbReference type="ARBA" id="ARBA00037114"/>
    </source>
</evidence>
<protein>
    <recommendedName>
        <fullName evidence="7">Peptide deformylase</fullName>
        <ecNumber evidence="7">3.5.1.88</ecNumber>
    </recommendedName>
</protein>
<dbReference type="SUPFAM" id="SSF56420">
    <property type="entry name" value="Peptide deformylase"/>
    <property type="match status" value="1"/>
</dbReference>
<dbReference type="OrthoDB" id="276063at2759"/>
<evidence type="ECO:0000256" key="7">
    <source>
        <dbReference type="RuleBase" id="RU362111"/>
    </source>
</evidence>
<accession>A0A2G9QEX1</accession>
<keyword evidence="8" id="KW-1133">Transmembrane helix</keyword>
<evidence type="ECO:0000256" key="2">
    <source>
        <dbReference type="ARBA" id="ARBA00022723"/>
    </source>
</evidence>
<feature type="transmembrane region" description="Helical" evidence="8">
    <location>
        <begin position="17"/>
        <end position="40"/>
    </location>
</feature>
<gene>
    <name evidence="9" type="ORF">AB205_0034460</name>
</gene>
<evidence type="ECO:0000313" key="9">
    <source>
        <dbReference type="EMBL" id="PIO13613.1"/>
    </source>
</evidence>
<dbReference type="GO" id="GO:0042586">
    <property type="term" value="F:peptide deformylase activity"/>
    <property type="evidence" value="ECO:0007669"/>
    <property type="project" value="UniProtKB-EC"/>
</dbReference>
<dbReference type="GO" id="GO:0046872">
    <property type="term" value="F:metal ion binding"/>
    <property type="evidence" value="ECO:0007669"/>
    <property type="project" value="UniProtKB-KW"/>
</dbReference>
<proteinExistence type="inferred from homology"/>
<dbReference type="NCBIfam" id="NF001159">
    <property type="entry name" value="PRK00150.1-3"/>
    <property type="match status" value="1"/>
</dbReference>
<dbReference type="HAMAP" id="MF_00163">
    <property type="entry name" value="Pep_deformylase"/>
    <property type="match status" value="1"/>
</dbReference>
<keyword evidence="10" id="KW-1185">Reference proteome</keyword>
<keyword evidence="3 7" id="KW-0378">Hydrolase</keyword>
<comment type="similarity">
    <text evidence="1 7">Belongs to the polypeptide deformylase family.</text>
</comment>
<sequence length="265" mass="29780">MEGSCDRDYPMNFIDLLIGWFVFLGLAVMNGSCGAIARLLSRSSHPLLLGGRQASHRSSSSWAGLKKRSYWKYLKRSVLGTPPPPYKRVTQTGDPILRGQAQLVPPEHIPHPETQALLQRMTQVLRGCGCVGLSAPQLGVPLRVMALELPQHLCQMVPPDVRAAREMEPFPLKIFINPTMRILESRTLHFPEGCSSVQGFSAVVPRYYSVQVTGLNEKGEETSWRSRGWAARIVQHEMDHLDGVLYIDKMDPRTFVNVCWMEVND</sequence>
<keyword evidence="2 7" id="KW-0479">Metal-binding</keyword>
<dbReference type="AlphaFoldDB" id="A0A2G9QEX1"/>
<keyword evidence="4 7" id="KW-0648">Protein biosynthesis</keyword>
<dbReference type="PANTHER" id="PTHR10458:SF2">
    <property type="entry name" value="PEPTIDE DEFORMYLASE, MITOCHONDRIAL"/>
    <property type="match status" value="1"/>
</dbReference>
<dbReference type="InterPro" id="IPR036821">
    <property type="entry name" value="Peptide_deformylase_sf"/>
</dbReference>
<dbReference type="InterPro" id="IPR023635">
    <property type="entry name" value="Peptide_deformylase"/>
</dbReference>
<dbReference type="Gene3D" id="3.90.45.10">
    <property type="entry name" value="Peptide deformylase"/>
    <property type="match status" value="1"/>
</dbReference>
<evidence type="ECO:0000313" key="10">
    <source>
        <dbReference type="Proteomes" id="UP000228934"/>
    </source>
</evidence>
<evidence type="ECO:0000256" key="8">
    <source>
        <dbReference type="SAM" id="Phobius"/>
    </source>
</evidence>
<dbReference type="EMBL" id="KZ027616">
    <property type="protein sequence ID" value="PIO13613.1"/>
    <property type="molecule type" value="Genomic_DNA"/>
</dbReference>
<comment type="catalytic activity">
    <reaction evidence="6 7">
        <text>N-terminal N-formyl-L-methionyl-[peptide] + H2O = N-terminal L-methionyl-[peptide] + formate</text>
        <dbReference type="Rhea" id="RHEA:24420"/>
        <dbReference type="Rhea" id="RHEA-COMP:10639"/>
        <dbReference type="Rhea" id="RHEA-COMP:10640"/>
        <dbReference type="ChEBI" id="CHEBI:15377"/>
        <dbReference type="ChEBI" id="CHEBI:15740"/>
        <dbReference type="ChEBI" id="CHEBI:49298"/>
        <dbReference type="ChEBI" id="CHEBI:64731"/>
        <dbReference type="EC" id="3.5.1.88"/>
    </reaction>
</comment>
<organism evidence="9 10">
    <name type="scientific">Aquarana catesbeiana</name>
    <name type="common">American bullfrog</name>
    <name type="synonym">Rana catesbeiana</name>
    <dbReference type="NCBI Taxonomy" id="8400"/>
    <lineage>
        <taxon>Eukaryota</taxon>
        <taxon>Metazoa</taxon>
        <taxon>Chordata</taxon>
        <taxon>Craniata</taxon>
        <taxon>Vertebrata</taxon>
        <taxon>Euteleostomi</taxon>
        <taxon>Amphibia</taxon>
        <taxon>Batrachia</taxon>
        <taxon>Anura</taxon>
        <taxon>Neobatrachia</taxon>
        <taxon>Ranoidea</taxon>
        <taxon>Ranidae</taxon>
        <taxon>Aquarana</taxon>
    </lineage>
</organism>
<name>A0A2G9QEX1_AQUCT</name>
<dbReference type="PRINTS" id="PR01576">
    <property type="entry name" value="PDEFORMYLASE"/>
</dbReference>
<reference evidence="10" key="1">
    <citation type="journal article" date="2017" name="Nat. Commun.">
        <title>The North American bullfrog draft genome provides insight into hormonal regulation of long noncoding RNA.</title>
        <authorList>
            <person name="Hammond S.A."/>
            <person name="Warren R.L."/>
            <person name="Vandervalk B.P."/>
            <person name="Kucuk E."/>
            <person name="Khan H."/>
            <person name="Gibb E.A."/>
            <person name="Pandoh P."/>
            <person name="Kirk H."/>
            <person name="Zhao Y."/>
            <person name="Jones M."/>
            <person name="Mungall A.J."/>
            <person name="Coope R."/>
            <person name="Pleasance S."/>
            <person name="Moore R.A."/>
            <person name="Holt R.A."/>
            <person name="Round J.M."/>
            <person name="Ohora S."/>
            <person name="Walle B.V."/>
            <person name="Veldhoen N."/>
            <person name="Helbing C.C."/>
            <person name="Birol I."/>
        </authorList>
    </citation>
    <scope>NUCLEOTIDE SEQUENCE [LARGE SCALE GENOMIC DNA]</scope>
</reference>
<dbReference type="FunFam" id="3.90.45.10:FF:000003">
    <property type="entry name" value="Peptide deformylase"/>
    <property type="match status" value="1"/>
</dbReference>
<dbReference type="Pfam" id="PF01327">
    <property type="entry name" value="Pep_deformylase"/>
    <property type="match status" value="1"/>
</dbReference>
<evidence type="ECO:0000256" key="4">
    <source>
        <dbReference type="ARBA" id="ARBA00022917"/>
    </source>
</evidence>